<reference evidence="2" key="1">
    <citation type="submission" date="2022-11" db="UniProtKB">
        <authorList>
            <consortium name="WormBaseParasite"/>
        </authorList>
    </citation>
    <scope>IDENTIFICATION</scope>
</reference>
<sequence length="67" mass="7960">MDRLKSTQTKDLVFSTTNEHWTATNHHYVRRTNGASGCYLMALELQQLQQDKMLLREVFYEHWTATN</sequence>
<protein>
    <submittedName>
        <fullName evidence="2">Uncharacterized protein</fullName>
    </submittedName>
</protein>
<organism evidence="1 2">
    <name type="scientific">Meloidogyne incognita</name>
    <name type="common">Southern root-knot nematode worm</name>
    <name type="synonym">Oxyuris incognita</name>
    <dbReference type="NCBI Taxonomy" id="6306"/>
    <lineage>
        <taxon>Eukaryota</taxon>
        <taxon>Metazoa</taxon>
        <taxon>Ecdysozoa</taxon>
        <taxon>Nematoda</taxon>
        <taxon>Chromadorea</taxon>
        <taxon>Rhabditida</taxon>
        <taxon>Tylenchina</taxon>
        <taxon>Tylenchomorpha</taxon>
        <taxon>Tylenchoidea</taxon>
        <taxon>Meloidogynidae</taxon>
        <taxon>Meloidogyninae</taxon>
        <taxon>Meloidogyne</taxon>
        <taxon>Meloidogyne incognita group</taxon>
    </lineage>
</organism>
<evidence type="ECO:0000313" key="1">
    <source>
        <dbReference type="Proteomes" id="UP000887563"/>
    </source>
</evidence>
<proteinExistence type="predicted"/>
<dbReference type="AlphaFoldDB" id="A0A914L058"/>
<dbReference type="Proteomes" id="UP000887563">
    <property type="component" value="Unplaced"/>
</dbReference>
<accession>A0A914L058</accession>
<keyword evidence="1" id="KW-1185">Reference proteome</keyword>
<evidence type="ECO:0000313" key="2">
    <source>
        <dbReference type="WBParaSite" id="Minc3s00157g06344"/>
    </source>
</evidence>
<name>A0A914L058_MELIC</name>
<dbReference type="WBParaSite" id="Minc3s00157g06344">
    <property type="protein sequence ID" value="Minc3s00157g06344"/>
    <property type="gene ID" value="Minc3s00157g06344"/>
</dbReference>